<feature type="region of interest" description="Disordered" evidence="1">
    <location>
        <begin position="214"/>
        <end position="236"/>
    </location>
</feature>
<evidence type="ECO:0000313" key="2">
    <source>
        <dbReference type="EMBL" id="KAF2460178.1"/>
    </source>
</evidence>
<evidence type="ECO:0000313" key="3">
    <source>
        <dbReference type="Proteomes" id="UP000799766"/>
    </source>
</evidence>
<proteinExistence type="predicted"/>
<dbReference type="InterPro" id="IPR032675">
    <property type="entry name" value="LRR_dom_sf"/>
</dbReference>
<gene>
    <name evidence="2" type="ORF">BDY21DRAFT_384532</name>
</gene>
<dbReference type="AlphaFoldDB" id="A0A6A6P8I9"/>
<keyword evidence="3" id="KW-1185">Reference proteome</keyword>
<evidence type="ECO:0000256" key="1">
    <source>
        <dbReference type="SAM" id="MobiDB-lite"/>
    </source>
</evidence>
<accession>A0A6A6P8I9</accession>
<sequence>MAAQVDQADPAAAGAAPVDPSMATAAQIPLQTFTIPDFPRQAGSLKALTLTSDIKLDEYSNLVAKDAAFTVPESLPRGIESLTLELFSLGYPPGFLTQLAARLPYLKSLVVYSQLLGGVSPESQDDALRFVDAEPHLRALHLLDVFAKPGFFSRLGESLRSEGTRGRGLMFLEVNYSFRHEDEDFLTRVQGAELPGLVAPGLITCAFNIAPPDVTDDPEDPANLTSEGEPLPAEQRRKEGVMAFNRTLAPALVDALTAEETAPRNLKVLNSTLYTLTTESLGKILGAHKGLMVLSATVELEPTEQCKKELLGMLGKLETLEQVEIVGNPSLEFYLAVHTPKNKALDNVFPSEEDMKALAEKCPKLSNFKAGILRTTSMGTVEWTKKGGKWNGGIVYPDPPKEESKEASK</sequence>
<dbReference type="OrthoDB" id="5356476at2759"/>
<organism evidence="2 3">
    <name type="scientific">Lineolata rhizophorae</name>
    <dbReference type="NCBI Taxonomy" id="578093"/>
    <lineage>
        <taxon>Eukaryota</taxon>
        <taxon>Fungi</taxon>
        <taxon>Dikarya</taxon>
        <taxon>Ascomycota</taxon>
        <taxon>Pezizomycotina</taxon>
        <taxon>Dothideomycetes</taxon>
        <taxon>Dothideomycetes incertae sedis</taxon>
        <taxon>Lineolatales</taxon>
        <taxon>Lineolataceae</taxon>
        <taxon>Lineolata</taxon>
    </lineage>
</organism>
<feature type="region of interest" description="Disordered" evidence="1">
    <location>
        <begin position="390"/>
        <end position="409"/>
    </location>
</feature>
<dbReference type="Gene3D" id="3.80.10.10">
    <property type="entry name" value="Ribonuclease Inhibitor"/>
    <property type="match status" value="1"/>
</dbReference>
<dbReference type="EMBL" id="MU001674">
    <property type="protein sequence ID" value="KAF2460178.1"/>
    <property type="molecule type" value="Genomic_DNA"/>
</dbReference>
<reference evidence="2" key="1">
    <citation type="journal article" date="2020" name="Stud. Mycol.">
        <title>101 Dothideomycetes genomes: a test case for predicting lifestyles and emergence of pathogens.</title>
        <authorList>
            <person name="Haridas S."/>
            <person name="Albert R."/>
            <person name="Binder M."/>
            <person name="Bloem J."/>
            <person name="Labutti K."/>
            <person name="Salamov A."/>
            <person name="Andreopoulos B."/>
            <person name="Baker S."/>
            <person name="Barry K."/>
            <person name="Bills G."/>
            <person name="Bluhm B."/>
            <person name="Cannon C."/>
            <person name="Castanera R."/>
            <person name="Culley D."/>
            <person name="Daum C."/>
            <person name="Ezra D."/>
            <person name="Gonzalez J."/>
            <person name="Henrissat B."/>
            <person name="Kuo A."/>
            <person name="Liang C."/>
            <person name="Lipzen A."/>
            <person name="Lutzoni F."/>
            <person name="Magnuson J."/>
            <person name="Mondo S."/>
            <person name="Nolan M."/>
            <person name="Ohm R."/>
            <person name="Pangilinan J."/>
            <person name="Park H.-J."/>
            <person name="Ramirez L."/>
            <person name="Alfaro M."/>
            <person name="Sun H."/>
            <person name="Tritt A."/>
            <person name="Yoshinaga Y."/>
            <person name="Zwiers L.-H."/>
            <person name="Turgeon B."/>
            <person name="Goodwin S."/>
            <person name="Spatafora J."/>
            <person name="Crous P."/>
            <person name="Grigoriev I."/>
        </authorList>
    </citation>
    <scope>NUCLEOTIDE SEQUENCE</scope>
    <source>
        <strain evidence="2">ATCC 16933</strain>
    </source>
</reference>
<dbReference type="Proteomes" id="UP000799766">
    <property type="component" value="Unassembled WGS sequence"/>
</dbReference>
<protein>
    <submittedName>
        <fullName evidence="2">Uncharacterized protein</fullName>
    </submittedName>
</protein>
<name>A0A6A6P8I9_9PEZI</name>
<feature type="compositionally biased region" description="Basic and acidic residues" evidence="1">
    <location>
        <begin position="399"/>
        <end position="409"/>
    </location>
</feature>